<evidence type="ECO:0000256" key="10">
    <source>
        <dbReference type="ARBA" id="ARBA00022676"/>
    </source>
</evidence>
<dbReference type="Pfam" id="PF14814">
    <property type="entry name" value="UB2H"/>
    <property type="match status" value="1"/>
</dbReference>
<dbReference type="GO" id="GO:0006508">
    <property type="term" value="P:proteolysis"/>
    <property type="evidence" value="ECO:0007669"/>
    <property type="project" value="UniProtKB-KW"/>
</dbReference>
<feature type="region of interest" description="Disordered" evidence="25">
    <location>
        <begin position="1"/>
        <end position="38"/>
    </location>
</feature>
<evidence type="ECO:0000256" key="4">
    <source>
        <dbReference type="ARBA" id="ARBA00007090"/>
    </source>
</evidence>
<feature type="domain" description="Glycosyl transferase family 51" evidence="27">
    <location>
        <begin position="179"/>
        <end position="354"/>
    </location>
</feature>
<comment type="similarity">
    <text evidence="4 23">In the C-terminal section; belongs to the transpeptidase family.</text>
</comment>
<evidence type="ECO:0000256" key="13">
    <source>
        <dbReference type="ARBA" id="ARBA00022960"/>
    </source>
</evidence>
<evidence type="ECO:0000256" key="14">
    <source>
        <dbReference type="ARBA" id="ARBA00022984"/>
    </source>
</evidence>
<dbReference type="GO" id="GO:0030288">
    <property type="term" value="C:outer membrane-bounded periplasmic space"/>
    <property type="evidence" value="ECO:0007669"/>
    <property type="project" value="TreeGrafter"/>
</dbReference>
<dbReference type="Gene3D" id="1.10.3810.10">
    <property type="entry name" value="Biosynthetic peptidoglycan transglycosylase-like"/>
    <property type="match status" value="1"/>
</dbReference>
<sequence length="797" mass="88696">MAKRTTRRTSSKKDSKPASRRGSGHRTSRSKRRSSRRSRLGPVLAFTALVGLVALVGLGGYALHLDQQIRSQFEGKRWSLPARVFARPLEIYAGLDLDRETLEQELQWLHYHPGREGVGRYARERGHLILNTRGFPFADGYEPPRRVRVSFNDGHVTGLEDLESGDSLPLLRMEPALIANIYPSHGEDRLLVQLDDVPEELIRTLLTVEDRKFYEHRGLDPAGIARAALANLRAGRTVQGGSTLTQQLVKNYFLTQDRSWRRKFNEAIMALLLEWRYDKDEILEAYLNEVFLGQDGMRAIHGVGMASQFYFQRQLSELSTDEIALLVGIIRGPSYYDPRRRPERALERRNLVLTLLESEGHLEADQAREARQQPLNVSANPPSGVTPFPAFVQLLREQLRRDYRDADLQEEGLLIFTTLDPIKQLAAEEALVRRLARLEASRGLPEGSLQGAVVVTRPDNGEVLAVVGDRQVRQAGFNRALQARRPVGSVIKPMVYLAALSHPQRYSLATLLEDESFTVELDNGDLWTPRNASREFHGQVTAQESLVRSYNVATTRLGMDLGVTRVVEQMRRLGIRQDLPAYPSLLLGAVEMSPLEVTGLYQGLASGGYHVPLRAIREVMDREGQLLQRYALSLNKAADDKAVYLVTAALHEVTRSGTGRRLQSSLPPELAVAGKTGTTGEMRDAWFAGYSGDALAVVWVGRDDNQPMGLTGSSGALPVWSDVMQAVSHRGLVPSVPEGVTWRLIDQDTGLLAEEDCETAQWMPFIDGSAPTQRSECGVQTPPEEASQPGWLFGGGQ</sequence>
<feature type="active site" description="Acyl-ester intermediate; for transpeptidase activity" evidence="24">
    <location>
        <position position="489"/>
    </location>
</feature>
<evidence type="ECO:0000313" key="30">
    <source>
        <dbReference type="Proteomes" id="UP000199256"/>
    </source>
</evidence>
<feature type="compositionally biased region" description="Basic residues" evidence="25">
    <location>
        <begin position="18"/>
        <end position="38"/>
    </location>
</feature>
<feature type="region of interest" description="Disordered" evidence="25">
    <location>
        <begin position="768"/>
        <end position="797"/>
    </location>
</feature>
<keyword evidence="8" id="KW-0121">Carboxypeptidase</keyword>
<dbReference type="InterPro" id="IPR012338">
    <property type="entry name" value="Beta-lactam/transpept-like"/>
</dbReference>
<feature type="active site" description="Proton donor; for transglycosylase activity" evidence="24">
    <location>
        <position position="209"/>
    </location>
</feature>
<evidence type="ECO:0000256" key="18">
    <source>
        <dbReference type="ARBA" id="ARBA00023316"/>
    </source>
</evidence>
<keyword evidence="12" id="KW-0378">Hydrolase</keyword>
<comment type="catalytic activity">
    <reaction evidence="21">
        <text>[GlcNAc-(1-&gt;4)-Mur2Ac(oyl-L-Ala-gamma-D-Glu-L-Lys-D-Ala-D-Ala)](n)-di-trans,octa-cis-undecaprenyl diphosphate + beta-D-GlcNAc-(1-&gt;4)-Mur2Ac(oyl-L-Ala-gamma-D-Glu-L-Lys-D-Ala-D-Ala)-di-trans,octa-cis-undecaprenyl diphosphate = [GlcNAc-(1-&gt;4)-Mur2Ac(oyl-L-Ala-gamma-D-Glu-L-Lys-D-Ala-D-Ala)](n+1)-di-trans,octa-cis-undecaprenyl diphosphate + di-trans,octa-cis-undecaprenyl diphosphate + H(+)</text>
        <dbReference type="Rhea" id="RHEA:23708"/>
        <dbReference type="Rhea" id="RHEA-COMP:9602"/>
        <dbReference type="Rhea" id="RHEA-COMP:9603"/>
        <dbReference type="ChEBI" id="CHEBI:15378"/>
        <dbReference type="ChEBI" id="CHEBI:58405"/>
        <dbReference type="ChEBI" id="CHEBI:60033"/>
        <dbReference type="ChEBI" id="CHEBI:78435"/>
        <dbReference type="EC" id="2.4.99.28"/>
    </reaction>
</comment>
<keyword evidence="14 23" id="KW-0573">Peptidoglycan synthesis</keyword>
<dbReference type="GO" id="GO:0005886">
    <property type="term" value="C:plasma membrane"/>
    <property type="evidence" value="ECO:0007669"/>
    <property type="project" value="UniProtKB-SubCell"/>
</dbReference>
<dbReference type="STRING" id="1396821.SAMN05444515_101113"/>
<evidence type="ECO:0000256" key="15">
    <source>
        <dbReference type="ARBA" id="ARBA00023136"/>
    </source>
</evidence>
<evidence type="ECO:0000256" key="20">
    <source>
        <dbReference type="ARBA" id="ARBA00034000"/>
    </source>
</evidence>
<evidence type="ECO:0000256" key="16">
    <source>
        <dbReference type="ARBA" id="ARBA00023251"/>
    </source>
</evidence>
<dbReference type="InterPro" id="IPR001264">
    <property type="entry name" value="Glyco_trans_51"/>
</dbReference>
<dbReference type="SUPFAM" id="SSF56601">
    <property type="entry name" value="beta-lactamase/transpeptidase-like"/>
    <property type="match status" value="1"/>
</dbReference>
<dbReference type="InterPro" id="IPR028166">
    <property type="entry name" value="UB2H"/>
</dbReference>
<dbReference type="Gene3D" id="3.30.2060.10">
    <property type="entry name" value="Penicillin-binding protein 1b domain"/>
    <property type="match status" value="1"/>
</dbReference>
<keyword evidence="13 23" id="KW-0133">Cell shape</keyword>
<dbReference type="PANTHER" id="PTHR32282:SF11">
    <property type="entry name" value="PENICILLIN-BINDING PROTEIN 1B"/>
    <property type="match status" value="1"/>
</dbReference>
<dbReference type="UniPathway" id="UPA00219"/>
<comment type="catalytic activity">
    <reaction evidence="20">
        <text>Preferential cleavage: (Ac)2-L-Lys-D-Ala-|-D-Ala. Also transpeptidation of peptidyl-alanyl moieties that are N-acyl substituents of D-alanine.</text>
        <dbReference type="EC" id="3.4.16.4"/>
    </reaction>
</comment>
<evidence type="ECO:0000256" key="21">
    <source>
        <dbReference type="ARBA" id="ARBA00049902"/>
    </source>
</evidence>
<evidence type="ECO:0000256" key="22">
    <source>
        <dbReference type="NCBIfam" id="TIGR02071"/>
    </source>
</evidence>
<dbReference type="InterPro" id="IPR036950">
    <property type="entry name" value="PBP_transglycosylase"/>
</dbReference>
<dbReference type="GO" id="GO:0071555">
    <property type="term" value="P:cell wall organization"/>
    <property type="evidence" value="ECO:0007669"/>
    <property type="project" value="UniProtKB-UniRule"/>
</dbReference>
<evidence type="ECO:0000256" key="5">
    <source>
        <dbReference type="ARBA" id="ARBA00007739"/>
    </source>
</evidence>
<comment type="function">
    <text evidence="1 23">Cell wall formation. Synthesis of cross-linked peptidoglycan from the lipid intermediates. The enzyme has a penicillin-insensitive transglycosylase N-terminal domain (formation of linear glycan strands) and a penicillin-sensitive transpeptidase C-terminal domain (cross-linking of the peptide subunits).</text>
</comment>
<name>A0A1H7FCM5_9GAMM</name>
<dbReference type="InterPro" id="IPR050396">
    <property type="entry name" value="Glycosyltr_51/Transpeptidase"/>
</dbReference>
<evidence type="ECO:0000256" key="7">
    <source>
        <dbReference type="ARBA" id="ARBA00022475"/>
    </source>
</evidence>
<keyword evidence="17" id="KW-0511">Multifunctional enzyme</keyword>
<comment type="pathway">
    <text evidence="3 23">Cell wall biogenesis; peptidoglycan biosynthesis.</text>
</comment>
<feature type="domain" description="Bifunctional transglycosylase second" evidence="28">
    <location>
        <begin position="91"/>
        <end position="173"/>
    </location>
</feature>
<dbReference type="GO" id="GO:0046677">
    <property type="term" value="P:response to antibiotic"/>
    <property type="evidence" value="ECO:0007669"/>
    <property type="project" value="UniProtKB-UniRule"/>
</dbReference>
<evidence type="ECO:0000256" key="6">
    <source>
        <dbReference type="ARBA" id="ARBA00018637"/>
    </source>
</evidence>
<dbReference type="GO" id="GO:0009002">
    <property type="term" value="F:serine-type D-Ala-D-Ala carboxypeptidase activity"/>
    <property type="evidence" value="ECO:0007669"/>
    <property type="project" value="UniProtKB-EC"/>
</dbReference>
<dbReference type="RefSeq" id="WP_090249553.1">
    <property type="nucleotide sequence ID" value="NZ_FOAA01000001.1"/>
</dbReference>
<proteinExistence type="inferred from homology"/>
<dbReference type="GO" id="GO:0008658">
    <property type="term" value="F:penicillin binding"/>
    <property type="evidence" value="ECO:0007669"/>
    <property type="project" value="UniProtKB-UniRule"/>
</dbReference>
<evidence type="ECO:0000256" key="19">
    <source>
        <dbReference type="ARBA" id="ARBA00032454"/>
    </source>
</evidence>
<keyword evidence="16" id="KW-0046">Antibiotic resistance</keyword>
<keyword evidence="9" id="KW-0645">Protease</keyword>
<evidence type="ECO:0000259" key="27">
    <source>
        <dbReference type="Pfam" id="PF00912"/>
    </source>
</evidence>
<comment type="subcellular location">
    <subcellularLocation>
        <location evidence="2">Cell membrane</location>
    </subcellularLocation>
</comment>
<dbReference type="InterPro" id="IPR011813">
    <property type="entry name" value="PBP_1b"/>
</dbReference>
<evidence type="ECO:0000259" key="28">
    <source>
        <dbReference type="Pfam" id="PF14814"/>
    </source>
</evidence>
<evidence type="ECO:0000256" key="9">
    <source>
        <dbReference type="ARBA" id="ARBA00022670"/>
    </source>
</evidence>
<dbReference type="Pfam" id="PF00912">
    <property type="entry name" value="Transgly"/>
    <property type="match status" value="1"/>
</dbReference>
<gene>
    <name evidence="29" type="ORF">SAMN05444515_101113</name>
</gene>
<dbReference type="Pfam" id="PF00905">
    <property type="entry name" value="Transpeptidase"/>
    <property type="match status" value="1"/>
</dbReference>
<evidence type="ECO:0000256" key="1">
    <source>
        <dbReference type="ARBA" id="ARBA00002624"/>
    </source>
</evidence>
<evidence type="ECO:0000256" key="3">
    <source>
        <dbReference type="ARBA" id="ARBA00004752"/>
    </source>
</evidence>
<keyword evidence="11 23" id="KW-0808">Transferase</keyword>
<evidence type="ECO:0000256" key="2">
    <source>
        <dbReference type="ARBA" id="ARBA00004236"/>
    </source>
</evidence>
<protein>
    <recommendedName>
        <fullName evidence="6 22">Penicillin-binding protein 1B</fullName>
        <shortName evidence="23">PBP-1b</shortName>
        <shortName evidence="23">PBP1b</shortName>
    </recommendedName>
    <alternativeName>
        <fullName evidence="19 23">Murein polymerase</fullName>
    </alternativeName>
</protein>
<keyword evidence="30" id="KW-1185">Reference proteome</keyword>
<evidence type="ECO:0000256" key="25">
    <source>
        <dbReference type="SAM" id="MobiDB-lite"/>
    </source>
</evidence>
<dbReference type="InterPro" id="IPR023346">
    <property type="entry name" value="Lysozyme-like_dom_sf"/>
</dbReference>
<dbReference type="GO" id="GO:0009274">
    <property type="term" value="C:peptidoglycan-based cell wall"/>
    <property type="evidence" value="ECO:0007669"/>
    <property type="project" value="UniProtKB-UniRule"/>
</dbReference>
<accession>A0A1H7FCM5</accession>
<evidence type="ECO:0000313" key="29">
    <source>
        <dbReference type="EMBL" id="SEK20995.1"/>
    </source>
</evidence>
<dbReference type="PANTHER" id="PTHR32282">
    <property type="entry name" value="BINDING PROTEIN TRANSPEPTIDASE, PUTATIVE-RELATED"/>
    <property type="match status" value="1"/>
</dbReference>
<evidence type="ECO:0000256" key="12">
    <source>
        <dbReference type="ARBA" id="ARBA00022801"/>
    </source>
</evidence>
<evidence type="ECO:0000256" key="24">
    <source>
        <dbReference type="PIRSR" id="PIRSR002799-1"/>
    </source>
</evidence>
<dbReference type="SUPFAM" id="SSF53955">
    <property type="entry name" value="Lysozyme-like"/>
    <property type="match status" value="1"/>
</dbReference>
<evidence type="ECO:0000256" key="8">
    <source>
        <dbReference type="ARBA" id="ARBA00022645"/>
    </source>
</evidence>
<feature type="compositionally biased region" description="Basic residues" evidence="25">
    <location>
        <begin position="1"/>
        <end position="10"/>
    </location>
</feature>
<evidence type="ECO:0000256" key="17">
    <source>
        <dbReference type="ARBA" id="ARBA00023268"/>
    </source>
</evidence>
<dbReference type="GO" id="GO:0008955">
    <property type="term" value="F:peptidoglycan glycosyltransferase activity"/>
    <property type="evidence" value="ECO:0007669"/>
    <property type="project" value="UniProtKB-UniRule"/>
</dbReference>
<dbReference type="GO" id="GO:0009252">
    <property type="term" value="P:peptidoglycan biosynthetic process"/>
    <property type="evidence" value="ECO:0007669"/>
    <property type="project" value="UniProtKB-UniRule"/>
</dbReference>
<keyword evidence="7" id="KW-1003">Cell membrane</keyword>
<keyword evidence="15" id="KW-0472">Membrane</keyword>
<dbReference type="PIRSF" id="PIRSF002799">
    <property type="entry name" value="PBP_1b"/>
    <property type="match status" value="1"/>
</dbReference>
<dbReference type="InterPro" id="IPR001460">
    <property type="entry name" value="PCN-bd_Tpept"/>
</dbReference>
<dbReference type="OrthoDB" id="9766909at2"/>
<dbReference type="NCBIfam" id="TIGR02071">
    <property type="entry name" value="PBP_1b"/>
    <property type="match status" value="1"/>
</dbReference>
<dbReference type="Gene3D" id="3.40.710.10">
    <property type="entry name" value="DD-peptidase/beta-lactamase superfamily"/>
    <property type="match status" value="1"/>
</dbReference>
<keyword evidence="18 23" id="KW-0961">Cell wall biogenesis/degradation</keyword>
<organism evidence="29 30">
    <name type="scientific">Ectothiorhodospira marina</name>
    <dbReference type="NCBI Taxonomy" id="1396821"/>
    <lineage>
        <taxon>Bacteria</taxon>
        <taxon>Pseudomonadati</taxon>
        <taxon>Pseudomonadota</taxon>
        <taxon>Gammaproteobacteria</taxon>
        <taxon>Chromatiales</taxon>
        <taxon>Ectothiorhodospiraceae</taxon>
        <taxon>Ectothiorhodospira</taxon>
    </lineage>
</organism>
<reference evidence="30" key="1">
    <citation type="submission" date="2016-10" db="EMBL/GenBank/DDBJ databases">
        <authorList>
            <person name="Varghese N."/>
            <person name="Submissions S."/>
        </authorList>
    </citation>
    <scope>NUCLEOTIDE SEQUENCE [LARGE SCALE GENOMIC DNA]</scope>
    <source>
        <strain evidence="30">DSM 241</strain>
    </source>
</reference>
<evidence type="ECO:0000256" key="23">
    <source>
        <dbReference type="PIRNR" id="PIRNR002799"/>
    </source>
</evidence>
<keyword evidence="10 23" id="KW-0328">Glycosyltransferase</keyword>
<dbReference type="Proteomes" id="UP000199256">
    <property type="component" value="Unassembled WGS sequence"/>
</dbReference>
<feature type="domain" description="Penicillin-binding protein transpeptidase" evidence="26">
    <location>
        <begin position="451"/>
        <end position="703"/>
    </location>
</feature>
<dbReference type="GO" id="GO:0008360">
    <property type="term" value="P:regulation of cell shape"/>
    <property type="evidence" value="ECO:0007669"/>
    <property type="project" value="UniProtKB-UniRule"/>
</dbReference>
<comment type="similarity">
    <text evidence="5 23">In the N-terminal section; belongs to the glycosyltransferase 51 family.</text>
</comment>
<evidence type="ECO:0000256" key="11">
    <source>
        <dbReference type="ARBA" id="ARBA00022679"/>
    </source>
</evidence>
<evidence type="ECO:0000259" key="26">
    <source>
        <dbReference type="Pfam" id="PF00905"/>
    </source>
</evidence>
<dbReference type="EMBL" id="FOAA01000001">
    <property type="protein sequence ID" value="SEK20995.1"/>
    <property type="molecule type" value="Genomic_DNA"/>
</dbReference>
<dbReference type="AlphaFoldDB" id="A0A1H7FCM5"/>
<dbReference type="FunFam" id="1.10.3810.10:FF:000001">
    <property type="entry name" value="Penicillin-binding protein 1A"/>
    <property type="match status" value="1"/>
</dbReference>